<evidence type="ECO:0000313" key="9">
    <source>
        <dbReference type="EMBL" id="RQD74571.1"/>
    </source>
</evidence>
<sequence>MPRRNAPSSIIRRLPVYLRILDNLIKKDVEIISSKTLSNQTGFTAEQIRKDLAFFGAFGTRGTGYNTVFLREKLLKIIGLDKETNVIVVGAGDLGKAFGRYNITKNPYIRVVGMFDIEPEEIGKEIEDLFIEHLDKIPEVIRKYNVRVAILTVPAIEAQAVVDQLVKEGITAILNFAPTKLNVPDTVHVHNTDLTIELQSLIYYSSTEEKTLI</sequence>
<dbReference type="GO" id="GO:0051775">
    <property type="term" value="P:response to redox state"/>
    <property type="evidence" value="ECO:0007669"/>
    <property type="project" value="InterPro"/>
</dbReference>
<dbReference type="InterPro" id="IPR003781">
    <property type="entry name" value="CoA-bd"/>
</dbReference>
<dbReference type="Pfam" id="PF02629">
    <property type="entry name" value="CoA_binding"/>
    <property type="match status" value="1"/>
</dbReference>
<dbReference type="GO" id="GO:0003700">
    <property type="term" value="F:DNA-binding transcription factor activity"/>
    <property type="evidence" value="ECO:0007669"/>
    <property type="project" value="UniProtKB-UniRule"/>
</dbReference>
<dbReference type="InterPro" id="IPR009718">
    <property type="entry name" value="Rex_DNA-bd_C_dom"/>
</dbReference>
<dbReference type="NCBIfam" id="NF003994">
    <property type="entry name" value="PRK05472.2-3"/>
    <property type="match status" value="1"/>
</dbReference>
<dbReference type="HAMAP" id="MF_01131">
    <property type="entry name" value="Rex"/>
    <property type="match status" value="1"/>
</dbReference>
<dbReference type="Pfam" id="PF06971">
    <property type="entry name" value="Put_DNA-bind_N"/>
    <property type="match status" value="1"/>
</dbReference>
<keyword evidence="1 7" id="KW-0963">Cytoplasm</keyword>
<keyword evidence="3 7" id="KW-0805">Transcription regulation</keyword>
<comment type="caution">
    <text evidence="9">The sequence shown here is derived from an EMBL/GenBank/DDBJ whole genome shotgun (WGS) entry which is preliminary data.</text>
</comment>
<evidence type="ECO:0000256" key="6">
    <source>
        <dbReference type="ARBA" id="ARBA00023163"/>
    </source>
</evidence>
<dbReference type="InterPro" id="IPR036390">
    <property type="entry name" value="WH_DNA-bd_sf"/>
</dbReference>
<evidence type="ECO:0000313" key="10">
    <source>
        <dbReference type="Proteomes" id="UP000285138"/>
    </source>
</evidence>
<dbReference type="SUPFAM" id="SSF46785">
    <property type="entry name" value="Winged helix' DNA-binding domain"/>
    <property type="match status" value="1"/>
</dbReference>
<dbReference type="GO" id="GO:0005737">
    <property type="term" value="C:cytoplasm"/>
    <property type="evidence" value="ECO:0007669"/>
    <property type="project" value="UniProtKB-SubCell"/>
</dbReference>
<dbReference type="SUPFAM" id="SSF51735">
    <property type="entry name" value="NAD(P)-binding Rossmann-fold domains"/>
    <property type="match status" value="1"/>
</dbReference>
<dbReference type="NCBIfam" id="NF003993">
    <property type="entry name" value="PRK05472.2-2"/>
    <property type="match status" value="1"/>
</dbReference>
<dbReference type="GO" id="GO:0003677">
    <property type="term" value="F:DNA binding"/>
    <property type="evidence" value="ECO:0007669"/>
    <property type="project" value="UniProtKB-UniRule"/>
</dbReference>
<name>A0A424YCF9_9FIRM</name>
<dbReference type="Gene3D" id="3.40.50.720">
    <property type="entry name" value="NAD(P)-binding Rossmann-like Domain"/>
    <property type="match status" value="1"/>
</dbReference>
<dbReference type="NCBIfam" id="NF003989">
    <property type="entry name" value="PRK05472.1-3"/>
    <property type="match status" value="1"/>
</dbReference>
<evidence type="ECO:0000256" key="2">
    <source>
        <dbReference type="ARBA" id="ARBA00022491"/>
    </source>
</evidence>
<dbReference type="Gene3D" id="1.10.10.10">
    <property type="entry name" value="Winged helix-like DNA-binding domain superfamily/Winged helix DNA-binding domain"/>
    <property type="match status" value="1"/>
</dbReference>
<protein>
    <recommendedName>
        <fullName evidence="7">Redox-sensing transcriptional repressor Rex</fullName>
    </recommendedName>
</protein>
<comment type="subunit">
    <text evidence="7">Homodimer.</text>
</comment>
<dbReference type="AlphaFoldDB" id="A0A424YCF9"/>
<dbReference type="SMART" id="SM00881">
    <property type="entry name" value="CoA_binding"/>
    <property type="match status" value="1"/>
</dbReference>
<evidence type="ECO:0000256" key="3">
    <source>
        <dbReference type="ARBA" id="ARBA00023015"/>
    </source>
</evidence>
<dbReference type="InterPro" id="IPR036388">
    <property type="entry name" value="WH-like_DNA-bd_sf"/>
</dbReference>
<reference evidence="9 10" key="1">
    <citation type="submission" date="2018-08" db="EMBL/GenBank/DDBJ databases">
        <title>The metabolism and importance of syntrophic acetate oxidation coupled to methane or sulfide production in haloalkaline environments.</title>
        <authorList>
            <person name="Timmers P.H.A."/>
            <person name="Vavourakis C.D."/>
            <person name="Sorokin D.Y."/>
            <person name="Sinninghe Damste J.S."/>
            <person name="Muyzer G."/>
            <person name="Stams A.J.M."/>
            <person name="Plugge C.M."/>
        </authorList>
    </citation>
    <scope>NUCLEOTIDE SEQUENCE [LARGE SCALE GENOMIC DNA]</scope>
    <source>
        <strain evidence="9">MSAO_Bac1</strain>
    </source>
</reference>
<proteinExistence type="inferred from homology"/>
<gene>
    <name evidence="7" type="primary">rex</name>
    <name evidence="9" type="ORF">D5R97_07570</name>
</gene>
<organism evidence="9 10">
    <name type="scientific">Candidatus Syntrophonatronum acetioxidans</name>
    <dbReference type="NCBI Taxonomy" id="1795816"/>
    <lineage>
        <taxon>Bacteria</taxon>
        <taxon>Bacillati</taxon>
        <taxon>Bacillota</taxon>
        <taxon>Clostridia</taxon>
        <taxon>Eubacteriales</taxon>
        <taxon>Syntrophomonadaceae</taxon>
        <taxon>Candidatus Syntrophonatronum</taxon>
    </lineage>
</organism>
<evidence type="ECO:0000256" key="7">
    <source>
        <dbReference type="HAMAP-Rule" id="MF_01131"/>
    </source>
</evidence>
<dbReference type="Proteomes" id="UP000285138">
    <property type="component" value="Unassembled WGS sequence"/>
</dbReference>
<accession>A0A424YCF9</accession>
<evidence type="ECO:0000256" key="4">
    <source>
        <dbReference type="ARBA" id="ARBA00023027"/>
    </source>
</evidence>
<comment type="subcellular location">
    <subcellularLocation>
        <location evidence="7">Cytoplasm</location>
    </subcellularLocation>
</comment>
<dbReference type="NCBIfam" id="NF003996">
    <property type="entry name" value="PRK05472.2-5"/>
    <property type="match status" value="1"/>
</dbReference>
<dbReference type="InterPro" id="IPR036291">
    <property type="entry name" value="NAD(P)-bd_dom_sf"/>
</dbReference>
<dbReference type="GO" id="GO:0045892">
    <property type="term" value="P:negative regulation of DNA-templated transcription"/>
    <property type="evidence" value="ECO:0007669"/>
    <property type="project" value="InterPro"/>
</dbReference>
<dbReference type="EMBL" id="QZAA01000199">
    <property type="protein sequence ID" value="RQD74571.1"/>
    <property type="molecule type" value="Genomic_DNA"/>
</dbReference>
<evidence type="ECO:0000256" key="1">
    <source>
        <dbReference type="ARBA" id="ARBA00022490"/>
    </source>
</evidence>
<feature type="binding site" evidence="7">
    <location>
        <begin position="90"/>
        <end position="95"/>
    </location>
    <ligand>
        <name>NAD(+)</name>
        <dbReference type="ChEBI" id="CHEBI:57540"/>
    </ligand>
</feature>
<dbReference type="PANTHER" id="PTHR35786:SF1">
    <property type="entry name" value="REDOX-SENSING TRANSCRIPTIONAL REPRESSOR REX 1"/>
    <property type="match status" value="1"/>
</dbReference>
<comment type="function">
    <text evidence="7">Modulates transcription in response to changes in cellular NADH/NAD(+) redox state.</text>
</comment>
<keyword evidence="5 7" id="KW-0238">DNA-binding</keyword>
<evidence type="ECO:0000259" key="8">
    <source>
        <dbReference type="SMART" id="SM00881"/>
    </source>
</evidence>
<evidence type="ECO:0000256" key="5">
    <source>
        <dbReference type="ARBA" id="ARBA00023125"/>
    </source>
</evidence>
<dbReference type="InterPro" id="IPR022876">
    <property type="entry name" value="Tscrpt_rep_Rex"/>
</dbReference>
<feature type="domain" description="CoA-binding" evidence="8">
    <location>
        <begin position="79"/>
        <end position="180"/>
    </location>
</feature>
<keyword evidence="4 7" id="KW-0520">NAD</keyword>
<comment type="similarity">
    <text evidence="7">Belongs to the transcriptional regulatory Rex family.</text>
</comment>
<dbReference type="PANTHER" id="PTHR35786">
    <property type="entry name" value="REDOX-SENSING TRANSCRIPTIONAL REPRESSOR REX"/>
    <property type="match status" value="1"/>
</dbReference>
<dbReference type="NCBIfam" id="NF003995">
    <property type="entry name" value="PRK05472.2-4"/>
    <property type="match status" value="1"/>
</dbReference>
<keyword evidence="6 7" id="KW-0804">Transcription</keyword>
<keyword evidence="2 7" id="KW-0678">Repressor</keyword>
<dbReference type="InterPro" id="IPR058236">
    <property type="entry name" value="Rex_actinobacterial-type"/>
</dbReference>
<feature type="DNA-binding region" description="H-T-H motif" evidence="7">
    <location>
        <begin position="16"/>
        <end position="55"/>
    </location>
</feature>